<sequence length="78" mass="9032">MKRDEIAVMKAVALCYKPFLKPAEAMIYCNLEHTQLAKKLQEYGIYKSVSGYYKREDLDLMMSGGHSRIQQAVQKMKL</sequence>
<proteinExistence type="predicted"/>
<name>A0A512RPZ0_9BACT</name>
<protein>
    <recommendedName>
        <fullName evidence="3">DNA-binding protein</fullName>
    </recommendedName>
</protein>
<dbReference type="Proteomes" id="UP000321436">
    <property type="component" value="Unassembled WGS sequence"/>
</dbReference>
<evidence type="ECO:0008006" key="3">
    <source>
        <dbReference type="Google" id="ProtNLM"/>
    </source>
</evidence>
<dbReference type="OrthoDB" id="678477at2"/>
<keyword evidence="2" id="KW-1185">Reference proteome</keyword>
<dbReference type="EMBL" id="BKAU01000005">
    <property type="protein sequence ID" value="GEP97762.1"/>
    <property type="molecule type" value="Genomic_DNA"/>
</dbReference>
<organism evidence="1 2">
    <name type="scientific">Chitinophaga cymbidii</name>
    <dbReference type="NCBI Taxonomy" id="1096750"/>
    <lineage>
        <taxon>Bacteria</taxon>
        <taxon>Pseudomonadati</taxon>
        <taxon>Bacteroidota</taxon>
        <taxon>Chitinophagia</taxon>
        <taxon>Chitinophagales</taxon>
        <taxon>Chitinophagaceae</taxon>
        <taxon>Chitinophaga</taxon>
    </lineage>
</organism>
<accession>A0A512RPZ0</accession>
<evidence type="ECO:0000313" key="2">
    <source>
        <dbReference type="Proteomes" id="UP000321436"/>
    </source>
</evidence>
<evidence type="ECO:0000313" key="1">
    <source>
        <dbReference type="EMBL" id="GEP97762.1"/>
    </source>
</evidence>
<reference evidence="1 2" key="1">
    <citation type="submission" date="2019-07" db="EMBL/GenBank/DDBJ databases">
        <title>Whole genome shotgun sequence of Chitinophaga cymbidii NBRC 109752.</title>
        <authorList>
            <person name="Hosoyama A."/>
            <person name="Uohara A."/>
            <person name="Ohji S."/>
            <person name="Ichikawa N."/>
        </authorList>
    </citation>
    <scope>NUCLEOTIDE SEQUENCE [LARGE SCALE GENOMIC DNA]</scope>
    <source>
        <strain evidence="1 2">NBRC 109752</strain>
    </source>
</reference>
<comment type="caution">
    <text evidence="1">The sequence shown here is derived from an EMBL/GenBank/DDBJ whole genome shotgun (WGS) entry which is preliminary data.</text>
</comment>
<gene>
    <name evidence="1" type="ORF">CCY01nite_40220</name>
</gene>
<dbReference type="RefSeq" id="WP_146865662.1">
    <property type="nucleotide sequence ID" value="NZ_BKAU01000005.1"/>
</dbReference>
<dbReference type="AlphaFoldDB" id="A0A512RPZ0"/>